<dbReference type="InterPro" id="IPR043595">
    <property type="entry name" value="FaeB/C/D"/>
</dbReference>
<evidence type="ECO:0000256" key="7">
    <source>
        <dbReference type="ARBA" id="ARBA00023277"/>
    </source>
</evidence>
<evidence type="ECO:0000256" key="9">
    <source>
        <dbReference type="ARBA" id="ARBA00034075"/>
    </source>
</evidence>
<evidence type="ECO:0000256" key="3">
    <source>
        <dbReference type="ARBA" id="ARBA00022525"/>
    </source>
</evidence>
<keyword evidence="3" id="KW-0964">Secreted</keyword>
<dbReference type="InterPro" id="IPR029058">
    <property type="entry name" value="AB_hydrolase_fold"/>
</dbReference>
<sequence>MRRQSRICLPHWFSESICGAGCLPSITGSKNCFSTTLKTSPPSITKSYVLEASPSSHPLFLHQFHSFRRAWCSMRFLYLSALFLSSVNAIPRHCRRTDSQPVISQAPSNATAGCSASSSSWQFDDTNHANITMGDRSFLVHIPGAYDPSVPHALVLSFHGFRADDEQQELITGFSEPGLTLNGRGIVAVYPNGQFGPGKNGNESIRAWQGAPYSPPGVDDIAFTQQMVQLLSENLCLDSNRFYAAGKSNGGAFTNLLACTPATASLFAAYAPVSPALYAGANPVDCNPGRPIPIINFHGLADTVIPFDGQTADREGRTEYATPNITEYREAWANRNGCASLPSESPDLGVFALVSHPHAFTTLKTSNCSAQSNDAVVSGFTVDNLGHSWPTTLGVDGGGVTAFNATSANILPFFDAHAFGA</sequence>
<dbReference type="GO" id="GO:0045493">
    <property type="term" value="P:xylan catabolic process"/>
    <property type="evidence" value="ECO:0007669"/>
    <property type="project" value="UniProtKB-KW"/>
</dbReference>
<keyword evidence="5" id="KW-0732">Signal</keyword>
<dbReference type="Proteomes" id="UP001221142">
    <property type="component" value="Unassembled WGS sequence"/>
</dbReference>
<dbReference type="GO" id="GO:0030600">
    <property type="term" value="F:feruloyl esterase activity"/>
    <property type="evidence" value="ECO:0007669"/>
    <property type="project" value="UniProtKB-EC"/>
</dbReference>
<dbReference type="EMBL" id="JARKIF010000045">
    <property type="protein sequence ID" value="KAJ7608458.1"/>
    <property type="molecule type" value="Genomic_DNA"/>
</dbReference>
<accession>A0AAD7FAB6</accession>
<evidence type="ECO:0000256" key="5">
    <source>
        <dbReference type="ARBA" id="ARBA00022729"/>
    </source>
</evidence>
<proteinExistence type="predicted"/>
<comment type="caution">
    <text evidence="10">The sequence shown here is derived from an EMBL/GenBank/DDBJ whole genome shotgun (WGS) entry which is preliminary data.</text>
</comment>
<dbReference type="PANTHER" id="PTHR38050">
    <property type="match status" value="1"/>
</dbReference>
<reference evidence="10" key="1">
    <citation type="submission" date="2023-03" db="EMBL/GenBank/DDBJ databases">
        <title>Massive genome expansion in bonnet fungi (Mycena s.s.) driven by repeated elements and novel gene families across ecological guilds.</title>
        <authorList>
            <consortium name="Lawrence Berkeley National Laboratory"/>
            <person name="Harder C.B."/>
            <person name="Miyauchi S."/>
            <person name="Viragh M."/>
            <person name="Kuo A."/>
            <person name="Thoen E."/>
            <person name="Andreopoulos B."/>
            <person name="Lu D."/>
            <person name="Skrede I."/>
            <person name="Drula E."/>
            <person name="Henrissat B."/>
            <person name="Morin E."/>
            <person name="Kohler A."/>
            <person name="Barry K."/>
            <person name="LaButti K."/>
            <person name="Morin E."/>
            <person name="Salamov A."/>
            <person name="Lipzen A."/>
            <person name="Mereny Z."/>
            <person name="Hegedus B."/>
            <person name="Baldrian P."/>
            <person name="Stursova M."/>
            <person name="Weitz H."/>
            <person name="Taylor A."/>
            <person name="Grigoriev I.V."/>
            <person name="Nagy L.G."/>
            <person name="Martin F."/>
            <person name="Kauserud H."/>
        </authorList>
    </citation>
    <scope>NUCLEOTIDE SEQUENCE</scope>
    <source>
        <strain evidence="10">9284</strain>
    </source>
</reference>
<comment type="catalytic activity">
    <reaction evidence="9">
        <text>feruloyl-polysaccharide + H2O = ferulate + polysaccharide.</text>
        <dbReference type="EC" id="3.1.1.73"/>
    </reaction>
</comment>
<evidence type="ECO:0000256" key="2">
    <source>
        <dbReference type="ARBA" id="ARBA00013091"/>
    </source>
</evidence>
<keyword evidence="8" id="KW-0624">Polysaccharide degradation</keyword>
<evidence type="ECO:0000256" key="8">
    <source>
        <dbReference type="ARBA" id="ARBA00023326"/>
    </source>
</evidence>
<dbReference type="GO" id="GO:0005576">
    <property type="term" value="C:extracellular region"/>
    <property type="evidence" value="ECO:0007669"/>
    <property type="project" value="UniProtKB-SubCell"/>
</dbReference>
<comment type="subcellular location">
    <subcellularLocation>
        <location evidence="1">Secreted</location>
    </subcellularLocation>
</comment>
<dbReference type="SUPFAM" id="SSF53474">
    <property type="entry name" value="alpha/beta-Hydrolases"/>
    <property type="match status" value="1"/>
</dbReference>
<evidence type="ECO:0000256" key="6">
    <source>
        <dbReference type="ARBA" id="ARBA00022801"/>
    </source>
</evidence>
<name>A0AAD7FAB6_9AGAR</name>
<keyword evidence="7" id="KW-0119">Carbohydrate metabolism</keyword>
<evidence type="ECO:0000256" key="4">
    <source>
        <dbReference type="ARBA" id="ARBA00022651"/>
    </source>
</evidence>
<protein>
    <recommendedName>
        <fullName evidence="2">feruloyl esterase</fullName>
        <ecNumber evidence="2">3.1.1.73</ecNumber>
    </recommendedName>
</protein>
<dbReference type="Gene3D" id="3.40.50.1820">
    <property type="entry name" value="alpha/beta hydrolase"/>
    <property type="match status" value="1"/>
</dbReference>
<evidence type="ECO:0000313" key="10">
    <source>
        <dbReference type="EMBL" id="KAJ7608458.1"/>
    </source>
</evidence>
<dbReference type="PANTHER" id="PTHR38050:SF2">
    <property type="entry name" value="FERULOYL ESTERASE C-RELATED"/>
    <property type="match status" value="1"/>
</dbReference>
<dbReference type="EC" id="3.1.1.73" evidence="2"/>
<gene>
    <name evidence="10" type="ORF">FB45DRAFT_946796</name>
</gene>
<organism evidence="10 11">
    <name type="scientific">Roridomyces roridus</name>
    <dbReference type="NCBI Taxonomy" id="1738132"/>
    <lineage>
        <taxon>Eukaryota</taxon>
        <taxon>Fungi</taxon>
        <taxon>Dikarya</taxon>
        <taxon>Basidiomycota</taxon>
        <taxon>Agaricomycotina</taxon>
        <taxon>Agaricomycetes</taxon>
        <taxon>Agaricomycetidae</taxon>
        <taxon>Agaricales</taxon>
        <taxon>Marasmiineae</taxon>
        <taxon>Mycenaceae</taxon>
        <taxon>Roridomyces</taxon>
    </lineage>
</organism>
<dbReference type="AlphaFoldDB" id="A0AAD7FAB6"/>
<keyword evidence="6" id="KW-0378">Hydrolase</keyword>
<keyword evidence="11" id="KW-1185">Reference proteome</keyword>
<keyword evidence="4" id="KW-0858">Xylan degradation</keyword>
<evidence type="ECO:0000256" key="1">
    <source>
        <dbReference type="ARBA" id="ARBA00004613"/>
    </source>
</evidence>
<evidence type="ECO:0000313" key="11">
    <source>
        <dbReference type="Proteomes" id="UP001221142"/>
    </source>
</evidence>